<dbReference type="Proteomes" id="UP000230232">
    <property type="component" value="Unassembled WGS sequence"/>
</dbReference>
<dbReference type="EMBL" id="PCXO01000007">
    <property type="protein sequence ID" value="PIR41319.1"/>
    <property type="molecule type" value="Genomic_DNA"/>
</dbReference>
<evidence type="ECO:0000313" key="1">
    <source>
        <dbReference type="EMBL" id="PIR41319.1"/>
    </source>
</evidence>
<accession>A0A2H0R473</accession>
<evidence type="ECO:0000313" key="2">
    <source>
        <dbReference type="Proteomes" id="UP000230232"/>
    </source>
</evidence>
<dbReference type="AlphaFoldDB" id="A0A2H0R473"/>
<reference evidence="1 2" key="1">
    <citation type="submission" date="2017-09" db="EMBL/GenBank/DDBJ databases">
        <title>Depth-based differentiation of microbial function through sediment-hosted aquifers and enrichment of novel symbionts in the deep terrestrial subsurface.</title>
        <authorList>
            <person name="Probst A.J."/>
            <person name="Ladd B."/>
            <person name="Jarett J.K."/>
            <person name="Geller-Mcgrath D.E."/>
            <person name="Sieber C.M."/>
            <person name="Emerson J.B."/>
            <person name="Anantharaman K."/>
            <person name="Thomas B.C."/>
            <person name="Malmstrom R."/>
            <person name="Stieglmeier M."/>
            <person name="Klingl A."/>
            <person name="Woyke T."/>
            <person name="Ryan C.M."/>
            <person name="Banfield J.F."/>
        </authorList>
    </citation>
    <scope>NUCLEOTIDE SEQUENCE [LARGE SCALE GENOMIC DNA]</scope>
    <source>
        <strain evidence="1">CG10_big_fil_rev_8_21_14_0_10_46_23</strain>
    </source>
</reference>
<organism evidence="1 2">
    <name type="scientific">Candidatus Yanofskybacteria bacterium CG10_big_fil_rev_8_21_14_0_10_46_23</name>
    <dbReference type="NCBI Taxonomy" id="1975098"/>
    <lineage>
        <taxon>Bacteria</taxon>
        <taxon>Candidatus Yanofskyibacteriota</taxon>
    </lineage>
</organism>
<gene>
    <name evidence="1" type="ORF">COV31_01690</name>
</gene>
<proteinExistence type="predicted"/>
<comment type="caution">
    <text evidence="1">The sequence shown here is derived from an EMBL/GenBank/DDBJ whole genome shotgun (WGS) entry which is preliminary data.</text>
</comment>
<sequence>MKKSIKDAMMVKAVELAAHTTNDPAWMGLLGEISDDLSYYPRLEAEDALRFWADGDDPATAAAWCLGWDIIHYHSRAIMRERASEVPEPRFQFDWRSAASCEHLLRPRD</sequence>
<protein>
    <submittedName>
        <fullName evidence="1">Uncharacterized protein</fullName>
    </submittedName>
</protein>
<name>A0A2H0R473_9BACT</name>